<feature type="active site" description="O-(5'-phospho-DNA)-serine intermediate" evidence="6 7">
    <location>
        <position position="9"/>
    </location>
</feature>
<dbReference type="SMART" id="SM00857">
    <property type="entry name" value="Resolvase"/>
    <property type="match status" value="1"/>
</dbReference>
<dbReference type="GO" id="GO:0015074">
    <property type="term" value="P:DNA integration"/>
    <property type="evidence" value="ECO:0007669"/>
    <property type="project" value="UniProtKB-KW"/>
</dbReference>
<dbReference type="AlphaFoldDB" id="A0A365QGI2"/>
<evidence type="ECO:0000256" key="6">
    <source>
        <dbReference type="PIRSR" id="PIRSR606118-50"/>
    </source>
</evidence>
<reference evidence="9 10" key="1">
    <citation type="submission" date="2018-06" db="EMBL/GenBank/DDBJ databases">
        <title>Draft genome sequence of Burkholderia reimsis strain BE51 isolated from a French agricultural soil.</title>
        <authorList>
            <person name="Esmaeel Q."/>
        </authorList>
    </citation>
    <scope>NUCLEOTIDE SEQUENCE [LARGE SCALE GENOMIC DNA]</scope>
    <source>
        <strain evidence="9 10">BE51</strain>
    </source>
</reference>
<evidence type="ECO:0000256" key="7">
    <source>
        <dbReference type="PROSITE-ProRule" id="PRU10137"/>
    </source>
</evidence>
<dbReference type="PROSITE" id="PS51736">
    <property type="entry name" value="RECOMBINASES_3"/>
    <property type="match status" value="1"/>
</dbReference>
<proteinExistence type="inferred from homology"/>
<evidence type="ECO:0000259" key="8">
    <source>
        <dbReference type="PROSITE" id="PS51736"/>
    </source>
</evidence>
<keyword evidence="10" id="KW-1185">Reference proteome</keyword>
<evidence type="ECO:0000256" key="4">
    <source>
        <dbReference type="ARBA" id="ARBA00023125"/>
    </source>
</evidence>
<dbReference type="Gene3D" id="1.10.10.60">
    <property type="entry name" value="Homeodomain-like"/>
    <property type="match status" value="1"/>
</dbReference>
<dbReference type="GO" id="GO:0000150">
    <property type="term" value="F:DNA strand exchange activity"/>
    <property type="evidence" value="ECO:0007669"/>
    <property type="project" value="UniProtKB-KW"/>
</dbReference>
<accession>A0A365QGI2</accession>
<keyword evidence="4" id="KW-0238">DNA-binding</keyword>
<protein>
    <submittedName>
        <fullName evidence="9">Recombinase family protein</fullName>
    </submittedName>
</protein>
<keyword evidence="2" id="KW-0229">DNA integration</keyword>
<comment type="caution">
    <text evidence="9">The sequence shown here is derived from an EMBL/GenBank/DDBJ whole genome shotgun (WGS) entry which is preliminary data.</text>
</comment>
<evidence type="ECO:0000256" key="5">
    <source>
        <dbReference type="ARBA" id="ARBA00023172"/>
    </source>
</evidence>
<evidence type="ECO:0000313" key="10">
    <source>
        <dbReference type="Proteomes" id="UP000252458"/>
    </source>
</evidence>
<dbReference type="InterPro" id="IPR006119">
    <property type="entry name" value="Resolv_N"/>
</dbReference>
<feature type="domain" description="Resolvase/invertase-type recombinase catalytic" evidence="8">
    <location>
        <begin position="1"/>
        <end position="135"/>
    </location>
</feature>
<organism evidence="9 10">
    <name type="scientific">Burkholderia reimsis</name>
    <dbReference type="NCBI Taxonomy" id="2234132"/>
    <lineage>
        <taxon>Bacteria</taxon>
        <taxon>Pseudomonadati</taxon>
        <taxon>Pseudomonadota</taxon>
        <taxon>Betaproteobacteria</taxon>
        <taxon>Burkholderiales</taxon>
        <taxon>Burkholderiaceae</taxon>
        <taxon>Burkholderia</taxon>
    </lineage>
</organism>
<dbReference type="PROSITE" id="PS00397">
    <property type="entry name" value="RECOMBINASES_1"/>
    <property type="match status" value="1"/>
</dbReference>
<dbReference type="Gene3D" id="3.40.50.1390">
    <property type="entry name" value="Resolvase, N-terminal catalytic domain"/>
    <property type="match status" value="1"/>
</dbReference>
<evidence type="ECO:0000256" key="3">
    <source>
        <dbReference type="ARBA" id="ARBA00023100"/>
    </source>
</evidence>
<dbReference type="GO" id="GO:0003677">
    <property type="term" value="F:DNA binding"/>
    <property type="evidence" value="ECO:0007669"/>
    <property type="project" value="UniProtKB-KW"/>
</dbReference>
<evidence type="ECO:0000256" key="1">
    <source>
        <dbReference type="ARBA" id="ARBA00009913"/>
    </source>
</evidence>
<dbReference type="RefSeq" id="WP_113048112.1">
    <property type="nucleotide sequence ID" value="NZ_QMFZ01000083.1"/>
</dbReference>
<dbReference type="InterPro" id="IPR050639">
    <property type="entry name" value="SSR_resolvase"/>
</dbReference>
<gene>
    <name evidence="9" type="ORF">DPV79_40885</name>
</gene>
<dbReference type="InterPro" id="IPR036162">
    <property type="entry name" value="Resolvase-like_N_sf"/>
</dbReference>
<keyword evidence="5" id="KW-0233">DNA recombination</keyword>
<name>A0A365QGI2_9BURK</name>
<dbReference type="InterPro" id="IPR006118">
    <property type="entry name" value="Recombinase_CS"/>
</dbReference>
<evidence type="ECO:0000313" key="9">
    <source>
        <dbReference type="EMBL" id="RBB31510.1"/>
    </source>
</evidence>
<dbReference type="Pfam" id="PF00239">
    <property type="entry name" value="Resolvase"/>
    <property type="match status" value="1"/>
</dbReference>
<evidence type="ECO:0000256" key="2">
    <source>
        <dbReference type="ARBA" id="ARBA00022908"/>
    </source>
</evidence>
<dbReference type="Proteomes" id="UP000252458">
    <property type="component" value="Unassembled WGS sequence"/>
</dbReference>
<sequence>MKFGYARVSTEEQHLDLQLQALQAHGCEHIYSDRGVSGATFDRPGLNAVLDALVPGTTLVVWRLDRLGRSLTRLAELIETLNERQVRVVSLTEHLDTGSTSGRFVFHMLSALAEFERDIISERTRAGMAAARGKGQHVGRPAALSVSQIEQAKILLRTQPADSVARALNVHRTTLWRYVRKSCEMRAAH</sequence>
<dbReference type="EMBL" id="QMFZ01000083">
    <property type="protein sequence ID" value="RBB31510.1"/>
    <property type="molecule type" value="Genomic_DNA"/>
</dbReference>
<dbReference type="SUPFAM" id="SSF53041">
    <property type="entry name" value="Resolvase-like"/>
    <property type="match status" value="1"/>
</dbReference>
<comment type="similarity">
    <text evidence="1">Belongs to the site-specific recombinase resolvase family.</text>
</comment>
<keyword evidence="3" id="KW-0230">DNA invertase</keyword>
<dbReference type="PANTHER" id="PTHR30461:SF2">
    <property type="entry name" value="SERINE RECOMBINASE PINE-RELATED"/>
    <property type="match status" value="1"/>
</dbReference>
<dbReference type="FunFam" id="3.40.50.1390:FF:000001">
    <property type="entry name" value="DNA recombinase"/>
    <property type="match status" value="1"/>
</dbReference>
<dbReference type="CDD" id="cd03768">
    <property type="entry name" value="SR_ResInv"/>
    <property type="match status" value="1"/>
</dbReference>
<dbReference type="PANTHER" id="PTHR30461">
    <property type="entry name" value="DNA-INVERTASE FROM LAMBDOID PROPHAGE"/>
    <property type="match status" value="1"/>
</dbReference>